<keyword evidence="1" id="KW-1133">Transmembrane helix</keyword>
<accession>A0A8H6CCK4</accession>
<feature type="transmembrane region" description="Helical" evidence="1">
    <location>
        <begin position="117"/>
        <end position="139"/>
    </location>
</feature>
<comment type="caution">
    <text evidence="2">The sequence shown here is derived from an EMBL/GenBank/DDBJ whole genome shotgun (WGS) entry which is preliminary data.</text>
</comment>
<organism evidence="2 3">
    <name type="scientific">Letharia lupina</name>
    <dbReference type="NCBI Taxonomy" id="560253"/>
    <lineage>
        <taxon>Eukaryota</taxon>
        <taxon>Fungi</taxon>
        <taxon>Dikarya</taxon>
        <taxon>Ascomycota</taxon>
        <taxon>Pezizomycotina</taxon>
        <taxon>Lecanoromycetes</taxon>
        <taxon>OSLEUM clade</taxon>
        <taxon>Lecanoromycetidae</taxon>
        <taxon>Lecanorales</taxon>
        <taxon>Lecanorineae</taxon>
        <taxon>Parmeliaceae</taxon>
        <taxon>Letharia</taxon>
    </lineage>
</organism>
<reference evidence="2 3" key="1">
    <citation type="journal article" date="2020" name="Genomics">
        <title>Complete, high-quality genomes from long-read metagenomic sequencing of two wolf lichen thalli reveals enigmatic genome architecture.</title>
        <authorList>
            <person name="McKenzie S.K."/>
            <person name="Walston R.F."/>
            <person name="Allen J.L."/>
        </authorList>
    </citation>
    <scope>NUCLEOTIDE SEQUENCE [LARGE SCALE GENOMIC DNA]</scope>
    <source>
        <strain evidence="2">WasteWater1</strain>
    </source>
</reference>
<dbReference type="PANTHER" id="PTHR39605">
    <property type="entry name" value="MAJOR FACILITATOR SUPERFAMILY (MFS) PROFILE DOMAIN-CONTAINING PROTEIN"/>
    <property type="match status" value="1"/>
</dbReference>
<dbReference type="PANTHER" id="PTHR39605:SF1">
    <property type="entry name" value="MAJOR FACILITATOR SUPERFAMILY (MFS) PROFILE DOMAIN-CONTAINING PROTEIN"/>
    <property type="match status" value="1"/>
</dbReference>
<feature type="transmembrane region" description="Helical" evidence="1">
    <location>
        <begin position="91"/>
        <end position="110"/>
    </location>
</feature>
<evidence type="ECO:0000256" key="1">
    <source>
        <dbReference type="SAM" id="Phobius"/>
    </source>
</evidence>
<protein>
    <submittedName>
        <fullName evidence="2">Uncharacterized protein</fullName>
    </submittedName>
</protein>
<keyword evidence="1" id="KW-0472">Membrane</keyword>
<gene>
    <name evidence="2" type="ORF">HO133_002565</name>
</gene>
<keyword evidence="1" id="KW-0812">Transmembrane</keyword>
<sequence length="171" mass="18640">MDSVGTYATSTAAWLSLQAIPLLISPKLIVTMLSPDARRPTDLEIYLSRTLSMTLLCLGLLTILLAGLLPLSTPVAESENSHAPSPYSGPTIFLTTTFHVSSTIYMYTNYMATGSACFALGMTGSGILSCFGLWCLMFGGGDGRGKVSGWPFRNDEERRRKKEKMMKRRGL</sequence>
<dbReference type="Proteomes" id="UP000593566">
    <property type="component" value="Unassembled WGS sequence"/>
</dbReference>
<dbReference type="EMBL" id="JACCJB010000015">
    <property type="protein sequence ID" value="KAF6220885.1"/>
    <property type="molecule type" value="Genomic_DNA"/>
</dbReference>
<evidence type="ECO:0000313" key="3">
    <source>
        <dbReference type="Proteomes" id="UP000593566"/>
    </source>
</evidence>
<dbReference type="AlphaFoldDB" id="A0A8H6CCK4"/>
<proteinExistence type="predicted"/>
<keyword evidence="3" id="KW-1185">Reference proteome</keyword>
<feature type="transmembrane region" description="Helical" evidence="1">
    <location>
        <begin position="51"/>
        <end position="71"/>
    </location>
</feature>
<evidence type="ECO:0000313" key="2">
    <source>
        <dbReference type="EMBL" id="KAF6220885.1"/>
    </source>
</evidence>
<name>A0A8H6CCK4_9LECA</name>
<dbReference type="RefSeq" id="XP_037150320.1">
    <property type="nucleotide sequence ID" value="XM_037293491.1"/>
</dbReference>
<dbReference type="GeneID" id="59330978"/>
<feature type="transmembrane region" description="Helical" evidence="1">
    <location>
        <begin position="12"/>
        <end position="30"/>
    </location>
</feature>